<gene>
    <name evidence="1" type="ORF">RND81_11G070600</name>
</gene>
<sequence length="119" mass="13409">MTKRPVMNRITFKAAVTTFEEKLKAQKWGTRGIKIYINLTPIINLLSAYRDPTFFRSLPSTRPTPFASPVYHFNAPARGVPFKLEESSSRPDHSVSTSFQPAIAAPPFVNVPIQLAQQY</sequence>
<dbReference type="EMBL" id="JBDFQZ010000011">
    <property type="protein sequence ID" value="KAK9676342.1"/>
    <property type="molecule type" value="Genomic_DNA"/>
</dbReference>
<proteinExistence type="predicted"/>
<accession>A0AAW1HJ40</accession>
<name>A0AAW1HJ40_SAPOF</name>
<dbReference type="AlphaFoldDB" id="A0AAW1HJ40"/>
<comment type="caution">
    <text evidence="1">The sequence shown here is derived from an EMBL/GenBank/DDBJ whole genome shotgun (WGS) entry which is preliminary data.</text>
</comment>
<dbReference type="Proteomes" id="UP001443914">
    <property type="component" value="Unassembled WGS sequence"/>
</dbReference>
<protein>
    <submittedName>
        <fullName evidence="1">Uncharacterized protein</fullName>
    </submittedName>
</protein>
<evidence type="ECO:0000313" key="1">
    <source>
        <dbReference type="EMBL" id="KAK9676342.1"/>
    </source>
</evidence>
<organism evidence="1 2">
    <name type="scientific">Saponaria officinalis</name>
    <name type="common">Common soapwort</name>
    <name type="synonym">Lychnis saponaria</name>
    <dbReference type="NCBI Taxonomy" id="3572"/>
    <lineage>
        <taxon>Eukaryota</taxon>
        <taxon>Viridiplantae</taxon>
        <taxon>Streptophyta</taxon>
        <taxon>Embryophyta</taxon>
        <taxon>Tracheophyta</taxon>
        <taxon>Spermatophyta</taxon>
        <taxon>Magnoliopsida</taxon>
        <taxon>eudicotyledons</taxon>
        <taxon>Gunneridae</taxon>
        <taxon>Pentapetalae</taxon>
        <taxon>Caryophyllales</taxon>
        <taxon>Caryophyllaceae</taxon>
        <taxon>Caryophylleae</taxon>
        <taxon>Saponaria</taxon>
    </lineage>
</organism>
<evidence type="ECO:0000313" key="2">
    <source>
        <dbReference type="Proteomes" id="UP001443914"/>
    </source>
</evidence>
<reference evidence="1" key="1">
    <citation type="submission" date="2024-03" db="EMBL/GenBank/DDBJ databases">
        <title>WGS assembly of Saponaria officinalis var. Norfolk2.</title>
        <authorList>
            <person name="Jenkins J."/>
            <person name="Shu S."/>
            <person name="Grimwood J."/>
            <person name="Barry K."/>
            <person name="Goodstein D."/>
            <person name="Schmutz J."/>
            <person name="Leebens-Mack J."/>
            <person name="Osbourn A."/>
        </authorList>
    </citation>
    <scope>NUCLEOTIDE SEQUENCE [LARGE SCALE GENOMIC DNA]</scope>
    <source>
        <strain evidence="1">JIC</strain>
    </source>
</reference>
<keyword evidence="2" id="KW-1185">Reference proteome</keyword>